<comment type="caution">
    <text evidence="1">The sequence shown here is derived from an EMBL/GenBank/DDBJ whole genome shotgun (WGS) entry which is preliminary data.</text>
</comment>
<dbReference type="Proteomes" id="UP000294229">
    <property type="component" value="Unassembled WGS sequence"/>
</dbReference>
<protein>
    <recommendedName>
        <fullName evidence="3">Outer membrane antigenic lipoprotein B</fullName>
    </recommendedName>
</protein>
<dbReference type="AlphaFoldDB" id="A0A0F5EWC0"/>
<organism evidence="1 2">
    <name type="scientific">Avibacterium paragallinarum</name>
    <name type="common">Haemophilus gallinarum</name>
    <dbReference type="NCBI Taxonomy" id="728"/>
    <lineage>
        <taxon>Bacteria</taxon>
        <taxon>Pseudomonadati</taxon>
        <taxon>Pseudomonadota</taxon>
        <taxon>Gammaproteobacteria</taxon>
        <taxon>Pasteurellales</taxon>
        <taxon>Pasteurellaceae</taxon>
        <taxon>Avibacterium</taxon>
    </lineage>
</organism>
<dbReference type="EMBL" id="RQXS01000007">
    <property type="protein sequence ID" value="RZN60659.1"/>
    <property type="molecule type" value="Genomic_DNA"/>
</dbReference>
<sequence>MNKWLSLLSIILLLPACATTPSPNDENALSPGVMQPVASSGAADGAEWQPKIKSIPMPESMN</sequence>
<dbReference type="OrthoDB" id="5685103at2"/>
<dbReference type="RefSeq" id="WP_017805065.1">
    <property type="nucleotide sequence ID" value="NZ_CP173233.1"/>
</dbReference>
<dbReference type="eggNOG" id="ENOG5030RXJ">
    <property type="taxonomic scope" value="Bacteria"/>
</dbReference>
<gene>
    <name evidence="1" type="ORF">EIG79_02740</name>
</gene>
<name>A0A0F5EWC0_AVIPA</name>
<proteinExistence type="predicted"/>
<reference evidence="1 2" key="1">
    <citation type="submission" date="2018-11" db="EMBL/GenBank/DDBJ databases">
        <title>Sequencing Av. paragallinarum serogroups.</title>
        <authorList>
            <person name="Hellmuth J.E."/>
            <person name="Boucher C.E."/>
            <person name="Cason E.D."/>
        </authorList>
    </citation>
    <scope>NUCLEOTIDE SEQUENCE [LARGE SCALE GENOMIC DNA]</scope>
    <source>
        <strain evidence="1 2">SA-3</strain>
    </source>
</reference>
<dbReference type="STRING" id="728.VY92_10515"/>
<evidence type="ECO:0000313" key="1">
    <source>
        <dbReference type="EMBL" id="RZN60659.1"/>
    </source>
</evidence>
<evidence type="ECO:0000313" key="2">
    <source>
        <dbReference type="Proteomes" id="UP000294229"/>
    </source>
</evidence>
<evidence type="ECO:0008006" key="3">
    <source>
        <dbReference type="Google" id="ProtNLM"/>
    </source>
</evidence>
<accession>A0A0F5EWC0</accession>